<reference evidence="1 2" key="5">
    <citation type="journal article" date="2011" name="ISME J.">
        <title>Dual transcriptional profiling of a bacterial/fungal confrontation: Collimonas fungivorans versus Aspergillus niger.</title>
        <authorList>
            <person name="Mela F."/>
            <person name="Fritsche K."/>
            <person name="de Boer W."/>
            <person name="van Veen J.A."/>
            <person name="de Graaff L.H."/>
            <person name="van den Berg M."/>
            <person name="Leveau J.H."/>
        </authorList>
    </citation>
    <scope>NUCLEOTIDE SEQUENCE [LARGE SCALE GENOMIC DNA]</scope>
    <source>
        <strain evidence="1 2">Ter331</strain>
    </source>
</reference>
<dbReference type="Gene3D" id="3.40.50.720">
    <property type="entry name" value="NAD(P)-binding Rossmann-like Domain"/>
    <property type="match status" value="1"/>
</dbReference>
<dbReference type="AlphaFoldDB" id="G0AG47"/>
<evidence type="ECO:0000313" key="2">
    <source>
        <dbReference type="Proteomes" id="UP000008392"/>
    </source>
</evidence>
<dbReference type="eggNOG" id="COG0702">
    <property type="taxonomic scope" value="Bacteria"/>
</dbReference>
<reference evidence="2" key="6">
    <citation type="submission" date="2011-05" db="EMBL/GenBank/DDBJ databases">
        <title>Complete sequence of Collimonas fungivorans Ter331.</title>
        <authorList>
            <person name="Leveau J.H."/>
        </authorList>
    </citation>
    <scope>NUCLEOTIDE SEQUENCE [LARGE SCALE GENOMIC DNA]</scope>
    <source>
        <strain evidence="2">Ter331</strain>
    </source>
</reference>
<gene>
    <name evidence="1" type="ordered locus">CFU_0100</name>
</gene>
<evidence type="ECO:0008006" key="3">
    <source>
        <dbReference type="Google" id="ProtNLM"/>
    </source>
</evidence>
<dbReference type="HOGENOM" id="CLU_071330_5_2_4"/>
<evidence type="ECO:0000313" key="1">
    <source>
        <dbReference type="EMBL" id="AEK59938.1"/>
    </source>
</evidence>
<sequence>MQCNYTMLTSRRAAGGSTTRSEPAMKVILFGASGMVGQGVLRECLLDDGVESVLAVGRSAGAGASGKLQELVIPDLAHIGDHGAALQGYDACFFCLGVSSAGMSEARYTELTYDLTLAIAKTLAARNPGMTLTYVSGAGTDSSEHGSSMWARVKGRTENALLRLPIKAAFMFRPGVIQPLHGVRSKTRSYQLFYTLAAPLLPLARRLFPKHITTTEQMGRAMIKLARQGGPKQVLEAADINAM</sequence>
<dbReference type="KEGG" id="cfu:CFU_0100"/>
<reference evidence="1 2" key="2">
    <citation type="journal article" date="2006" name="J. Microbiol. Methods">
        <title>Genomic flank-sequencing of plasposon insertion sites for rapid identification of functional genes.</title>
        <authorList>
            <person name="Leveau J.H."/>
            <person name="Gerards S."/>
            <person name="Fritsche K."/>
            <person name="Zondag G."/>
            <person name="van Veen J.A."/>
        </authorList>
    </citation>
    <scope>NUCLEOTIDE SEQUENCE [LARGE SCALE GENOMIC DNA]</scope>
    <source>
        <strain evidence="1 2">Ter331</strain>
    </source>
</reference>
<dbReference type="Proteomes" id="UP000008392">
    <property type="component" value="Chromosome"/>
</dbReference>
<proteinExistence type="predicted"/>
<accession>G0AG47</accession>
<name>G0AG47_COLFT</name>
<keyword evidence="2" id="KW-1185">Reference proteome</keyword>
<dbReference type="EMBL" id="CP002745">
    <property type="protein sequence ID" value="AEK59938.1"/>
    <property type="molecule type" value="Genomic_DNA"/>
</dbReference>
<dbReference type="SUPFAM" id="SSF51735">
    <property type="entry name" value="NAD(P)-binding Rossmann-fold domains"/>
    <property type="match status" value="1"/>
</dbReference>
<reference evidence="1 2" key="1">
    <citation type="journal article" date="2004" name="Environ. Microbiol.">
        <title>Phylogeny-function analysis of (meta)genomic libraries: screening for expression of ribosomal RNA genes by large-insert library fluorescent in situ hybridization (LIL-FISH).</title>
        <authorList>
            <person name="Leveau J.H."/>
            <person name="Gerards S."/>
            <person name="de Boer W."/>
            <person name="van Veen J.A."/>
        </authorList>
    </citation>
    <scope>NUCLEOTIDE SEQUENCE [LARGE SCALE GENOMIC DNA]</scope>
    <source>
        <strain evidence="1 2">Ter331</strain>
    </source>
</reference>
<reference evidence="1 2" key="4">
    <citation type="journal article" date="2010" name="Environ. Microbiol.">
        <title>The bacterial genus Collimonas: mycophagy, weathering and other adaptive solutions to life in oligotrophic soil environments.</title>
        <authorList>
            <person name="Leveau J.H."/>
            <person name="Uroz S."/>
            <person name="de Boer W."/>
        </authorList>
    </citation>
    <scope>NUCLEOTIDE SEQUENCE [LARGE SCALE GENOMIC DNA]</scope>
    <source>
        <strain evidence="1 2">Ter331</strain>
    </source>
</reference>
<protein>
    <recommendedName>
        <fullName evidence="3">NAD(P)-binding domain-containing protein</fullName>
    </recommendedName>
</protein>
<dbReference type="PANTHER" id="PTHR14097:SF8">
    <property type="entry name" value="NAD(P)-BINDING DOMAIN-CONTAINING PROTEIN"/>
    <property type="match status" value="1"/>
</dbReference>
<dbReference type="PANTHER" id="PTHR14097">
    <property type="entry name" value="OXIDOREDUCTASE HTATIP2"/>
    <property type="match status" value="1"/>
</dbReference>
<reference evidence="1 2" key="3">
    <citation type="journal article" date="2008" name="FEMS Microbiol. Ecol.">
        <title>Identification and characterization of genes underlying chitinolysis in Collimonas fungivorans Ter331.</title>
        <authorList>
            <person name="Fritsche K."/>
            <person name="de Boer W."/>
            <person name="Gerards S."/>
            <person name="van den Berg M."/>
            <person name="van Veen J.A."/>
            <person name="Leveau J.H."/>
        </authorList>
    </citation>
    <scope>NUCLEOTIDE SEQUENCE [LARGE SCALE GENOMIC DNA]</scope>
    <source>
        <strain evidence="1 2">Ter331</strain>
    </source>
</reference>
<dbReference type="STRING" id="1005048.CFU_0100"/>
<dbReference type="InterPro" id="IPR036291">
    <property type="entry name" value="NAD(P)-bd_dom_sf"/>
</dbReference>
<organism evidence="1 2">
    <name type="scientific">Collimonas fungivorans (strain Ter331)</name>
    <dbReference type="NCBI Taxonomy" id="1005048"/>
    <lineage>
        <taxon>Bacteria</taxon>
        <taxon>Pseudomonadati</taxon>
        <taxon>Pseudomonadota</taxon>
        <taxon>Betaproteobacteria</taxon>
        <taxon>Burkholderiales</taxon>
        <taxon>Oxalobacteraceae</taxon>
        <taxon>Collimonas</taxon>
    </lineage>
</organism>